<keyword evidence="7" id="KW-1185">Reference proteome</keyword>
<dbReference type="CDD" id="cd00371">
    <property type="entry name" value="HMA"/>
    <property type="match status" value="1"/>
</dbReference>
<comment type="similarity">
    <text evidence="3">Belongs to the HIPP family.</text>
</comment>
<feature type="domain" description="HMA" evidence="5">
    <location>
        <begin position="15"/>
        <end position="78"/>
    </location>
</feature>
<feature type="compositionally biased region" description="Basic and acidic residues" evidence="4">
    <location>
        <begin position="84"/>
        <end position="96"/>
    </location>
</feature>
<dbReference type="OrthoDB" id="688249at2759"/>
<keyword evidence="1" id="KW-0479">Metal-binding</keyword>
<evidence type="ECO:0000256" key="4">
    <source>
        <dbReference type="SAM" id="MobiDB-lite"/>
    </source>
</evidence>
<name>A0A9D5CCJ3_9LILI</name>
<feature type="compositionally biased region" description="Basic and acidic residues" evidence="4">
    <location>
        <begin position="174"/>
        <end position="209"/>
    </location>
</feature>
<evidence type="ECO:0000256" key="2">
    <source>
        <dbReference type="ARBA" id="ARBA00023289"/>
    </source>
</evidence>
<keyword evidence="2" id="KW-0449">Lipoprotein</keyword>
<comment type="caution">
    <text evidence="6">The sequence shown here is derived from an EMBL/GenBank/DDBJ whole genome shotgun (WGS) entry which is preliminary data.</text>
</comment>
<evidence type="ECO:0000256" key="1">
    <source>
        <dbReference type="ARBA" id="ARBA00022723"/>
    </source>
</evidence>
<dbReference type="InterPro" id="IPR006121">
    <property type="entry name" value="HMA_dom"/>
</dbReference>
<keyword evidence="2" id="KW-0636">Prenylation</keyword>
<dbReference type="InterPro" id="IPR044577">
    <property type="entry name" value="HIPP4/7/8/17/18/19"/>
</dbReference>
<evidence type="ECO:0000259" key="5">
    <source>
        <dbReference type="PROSITE" id="PS50846"/>
    </source>
</evidence>
<proteinExistence type="inferred from homology"/>
<protein>
    <recommendedName>
        <fullName evidence="5">HMA domain-containing protein</fullName>
    </recommendedName>
</protein>
<gene>
    <name evidence="6" type="ORF">J5N97_018780</name>
</gene>
<feature type="region of interest" description="Disordered" evidence="4">
    <location>
        <begin position="171"/>
        <end position="209"/>
    </location>
</feature>
<feature type="region of interest" description="Disordered" evidence="4">
    <location>
        <begin position="74"/>
        <end position="96"/>
    </location>
</feature>
<dbReference type="PANTHER" id="PTHR46195">
    <property type="entry name" value="HEAVY METAL-ASSOCIATED ISOPRENYLATED PLANT PROTEIN 7"/>
    <property type="match status" value="1"/>
</dbReference>
<evidence type="ECO:0000313" key="7">
    <source>
        <dbReference type="Proteomes" id="UP001085076"/>
    </source>
</evidence>
<dbReference type="Pfam" id="PF00403">
    <property type="entry name" value="HMA"/>
    <property type="match status" value="2"/>
</dbReference>
<dbReference type="PANTHER" id="PTHR46195:SF12">
    <property type="entry name" value="HEAVY METAL-ASSOCIATED ISOPRENYLATED PLANT PROTEIN 4"/>
    <property type="match status" value="1"/>
</dbReference>
<evidence type="ECO:0000313" key="6">
    <source>
        <dbReference type="EMBL" id="KAJ0970821.1"/>
    </source>
</evidence>
<dbReference type="EMBL" id="JAGGNH010000005">
    <property type="protein sequence ID" value="KAJ0970821.1"/>
    <property type="molecule type" value="Genomic_DNA"/>
</dbReference>
<sequence length="252" mass="29093">MVAVEKKEVKEKQEVITAVYKLNLHCQECARSIEKHIIRLSGVEKVDTDVESGKVTVKGVLDVKKIHEHMEKKSKRKVELISPKPKEKDDKGSADKVVEKKEEVVRTTVVKVHMHCENCEHDLKWKLLKLKGVHTVKINREAETCTVTGTVEEKKLIEYIRRKIKKHGEIVPQKPKEEEKKKTEEKGSKEKEEEKKKTEDKGGAKEEIKKVENIVEKKEEVKVTEVVVPYFIHCTHAPQWFSDEDPNACSVM</sequence>
<dbReference type="PROSITE" id="PS50846">
    <property type="entry name" value="HMA_2"/>
    <property type="match status" value="2"/>
</dbReference>
<dbReference type="AlphaFoldDB" id="A0A9D5CCJ3"/>
<accession>A0A9D5CCJ3</accession>
<organism evidence="6 7">
    <name type="scientific">Dioscorea zingiberensis</name>
    <dbReference type="NCBI Taxonomy" id="325984"/>
    <lineage>
        <taxon>Eukaryota</taxon>
        <taxon>Viridiplantae</taxon>
        <taxon>Streptophyta</taxon>
        <taxon>Embryophyta</taxon>
        <taxon>Tracheophyta</taxon>
        <taxon>Spermatophyta</taxon>
        <taxon>Magnoliopsida</taxon>
        <taxon>Liliopsida</taxon>
        <taxon>Dioscoreales</taxon>
        <taxon>Dioscoreaceae</taxon>
        <taxon>Dioscorea</taxon>
    </lineage>
</organism>
<dbReference type="Proteomes" id="UP001085076">
    <property type="component" value="Miscellaneous, Linkage group lg05"/>
</dbReference>
<reference evidence="6" key="2">
    <citation type="journal article" date="2022" name="Hortic Res">
        <title>The genome of Dioscorea zingiberensis sheds light on the biosynthesis, origin and evolution of the medicinally important diosgenin saponins.</title>
        <authorList>
            <person name="Li Y."/>
            <person name="Tan C."/>
            <person name="Li Z."/>
            <person name="Guo J."/>
            <person name="Li S."/>
            <person name="Chen X."/>
            <person name="Wang C."/>
            <person name="Dai X."/>
            <person name="Yang H."/>
            <person name="Song W."/>
            <person name="Hou L."/>
            <person name="Xu J."/>
            <person name="Tong Z."/>
            <person name="Xu A."/>
            <person name="Yuan X."/>
            <person name="Wang W."/>
            <person name="Yang Q."/>
            <person name="Chen L."/>
            <person name="Sun Z."/>
            <person name="Wang K."/>
            <person name="Pan B."/>
            <person name="Chen J."/>
            <person name="Bao Y."/>
            <person name="Liu F."/>
            <person name="Qi X."/>
            <person name="Gang D.R."/>
            <person name="Wen J."/>
            <person name="Li J."/>
        </authorList>
    </citation>
    <scope>NUCLEOTIDE SEQUENCE</scope>
    <source>
        <strain evidence="6">Dzin_1.0</strain>
    </source>
</reference>
<dbReference type="SUPFAM" id="SSF55008">
    <property type="entry name" value="HMA, heavy metal-associated domain"/>
    <property type="match status" value="2"/>
</dbReference>
<reference evidence="6" key="1">
    <citation type="submission" date="2021-03" db="EMBL/GenBank/DDBJ databases">
        <authorList>
            <person name="Li Z."/>
            <person name="Yang C."/>
        </authorList>
    </citation>
    <scope>NUCLEOTIDE SEQUENCE</scope>
    <source>
        <strain evidence="6">Dzin_1.0</strain>
        <tissue evidence="6">Leaf</tissue>
    </source>
</reference>
<feature type="domain" description="HMA" evidence="5">
    <location>
        <begin position="105"/>
        <end position="168"/>
    </location>
</feature>
<dbReference type="InterPro" id="IPR036163">
    <property type="entry name" value="HMA_dom_sf"/>
</dbReference>
<dbReference type="Gene3D" id="3.30.70.100">
    <property type="match status" value="2"/>
</dbReference>
<dbReference type="GO" id="GO:0046872">
    <property type="term" value="F:metal ion binding"/>
    <property type="evidence" value="ECO:0007669"/>
    <property type="project" value="UniProtKB-KW"/>
</dbReference>
<evidence type="ECO:0000256" key="3">
    <source>
        <dbReference type="ARBA" id="ARBA00024045"/>
    </source>
</evidence>